<dbReference type="EMBL" id="FNEN01000003">
    <property type="protein sequence ID" value="SDI53073.1"/>
    <property type="molecule type" value="Genomic_DNA"/>
</dbReference>
<protein>
    <submittedName>
        <fullName evidence="3">3-hydroxyisobutyrate dehydrogenase</fullName>
    </submittedName>
</protein>
<feature type="domain" description="6-phosphogluconate dehydrogenase NADP-binding" evidence="1">
    <location>
        <begin position="2"/>
        <end position="124"/>
    </location>
</feature>
<dbReference type="Pfam" id="PF09130">
    <property type="entry name" value="DUF1932"/>
    <property type="match status" value="1"/>
</dbReference>
<feature type="domain" description="Phosphogluconate dehydrogenase NAD-binding putative C-terminal" evidence="2">
    <location>
        <begin position="196"/>
        <end position="260"/>
    </location>
</feature>
<evidence type="ECO:0000259" key="1">
    <source>
        <dbReference type="Pfam" id="PF03446"/>
    </source>
</evidence>
<dbReference type="InterPro" id="IPR006115">
    <property type="entry name" value="6PGDH_NADP-bd"/>
</dbReference>
<dbReference type="Proteomes" id="UP000198853">
    <property type="component" value="Unassembled WGS sequence"/>
</dbReference>
<dbReference type="InterPro" id="IPR013328">
    <property type="entry name" value="6PGD_dom2"/>
</dbReference>
<dbReference type="InterPro" id="IPR036291">
    <property type="entry name" value="NAD(P)-bd_dom_sf"/>
</dbReference>
<dbReference type="Gene3D" id="3.40.50.720">
    <property type="entry name" value="NAD(P)-binding Rossmann-like Domain"/>
    <property type="match status" value="1"/>
</dbReference>
<accession>A0A1G8LBT1</accession>
<evidence type="ECO:0000313" key="3">
    <source>
        <dbReference type="EMBL" id="SDI53073.1"/>
    </source>
</evidence>
<dbReference type="SUPFAM" id="SSF48179">
    <property type="entry name" value="6-phosphogluconate dehydrogenase C-terminal domain-like"/>
    <property type="match status" value="1"/>
</dbReference>
<dbReference type="Gene3D" id="1.10.1040.10">
    <property type="entry name" value="N-(1-d-carboxylethyl)-l-norvaline Dehydrogenase, domain 2"/>
    <property type="match status" value="1"/>
</dbReference>
<organism evidence="3 4">
    <name type="scientific">Natribacillus halophilus</name>
    <dbReference type="NCBI Taxonomy" id="549003"/>
    <lineage>
        <taxon>Bacteria</taxon>
        <taxon>Bacillati</taxon>
        <taxon>Bacillota</taxon>
        <taxon>Bacilli</taxon>
        <taxon>Bacillales</taxon>
        <taxon>Bacillaceae</taxon>
        <taxon>Natribacillus</taxon>
    </lineage>
</organism>
<sequence length="289" mass="32785">MNIGFIGFGEVGYEMSKGFNHQQNHKIYVYDPLFDRKETIQRAEETHTTLFDDTRKVVQKPLDVLFVAVPASYAVEAWETVWSHLNNKTFYVDLSTASAATKQKISTGMMEKGIQSFIDGAIMGPLKEGQHKVFTNVSGYKAEEFAHWGNDLGMNLTFVSKNIGDATNIKFIRSIFTKGLSTLLHEVMEIAELNQLEDTILESIAKTMDKEPFEKIMNRLITGNVLHAERRVKEMDNVIDFINSHNQEPLMTEATRNKLAALSNKNLKNQFNGEAPRDWKSVIRTSNST</sequence>
<evidence type="ECO:0000259" key="2">
    <source>
        <dbReference type="Pfam" id="PF09130"/>
    </source>
</evidence>
<dbReference type="OrthoDB" id="4333at2"/>
<proteinExistence type="predicted"/>
<keyword evidence="4" id="KW-1185">Reference proteome</keyword>
<evidence type="ECO:0000313" key="4">
    <source>
        <dbReference type="Proteomes" id="UP000198853"/>
    </source>
</evidence>
<dbReference type="GO" id="GO:0050661">
    <property type="term" value="F:NADP binding"/>
    <property type="evidence" value="ECO:0007669"/>
    <property type="project" value="InterPro"/>
</dbReference>
<dbReference type="InterPro" id="IPR015814">
    <property type="entry name" value="Pgluconate_DH_NAD-bd_C"/>
</dbReference>
<dbReference type="InterPro" id="IPR008927">
    <property type="entry name" value="6-PGluconate_DH-like_C_sf"/>
</dbReference>
<dbReference type="Pfam" id="PF03446">
    <property type="entry name" value="NAD_binding_2"/>
    <property type="match status" value="1"/>
</dbReference>
<gene>
    <name evidence="3" type="ORF">SAMN04488123_10311</name>
</gene>
<dbReference type="RefSeq" id="WP_090396436.1">
    <property type="nucleotide sequence ID" value="NZ_FNEN01000003.1"/>
</dbReference>
<name>A0A1G8LBT1_9BACI</name>
<dbReference type="SUPFAM" id="SSF51735">
    <property type="entry name" value="NAD(P)-binding Rossmann-fold domains"/>
    <property type="match status" value="1"/>
</dbReference>
<reference evidence="3 4" key="1">
    <citation type="submission" date="2016-10" db="EMBL/GenBank/DDBJ databases">
        <authorList>
            <person name="de Groot N.N."/>
        </authorList>
    </citation>
    <scope>NUCLEOTIDE SEQUENCE [LARGE SCALE GENOMIC DNA]</scope>
    <source>
        <strain evidence="3 4">DSM 21771</strain>
    </source>
</reference>
<dbReference type="AlphaFoldDB" id="A0A1G8LBT1"/>